<feature type="transmembrane region" description="Helical" evidence="1">
    <location>
        <begin position="196"/>
        <end position="216"/>
    </location>
</feature>
<sequence>MPFTFAHPLYAAPLHRIAPKWLSVTGLVLGSMAPDMEYFIAMEPYRTIGHSLKGFLLLGMPLSIALAFVFHLVVKPVLPKFMPARGGLDHFVQSMLKDWRVRSFREWSVLLVSLFIGFLTHIFMDGWTHTGGFVSDFPALRTIIAGKGVYSWLQYGFSVLGLLVPALVLLRRYFVWLRSVSLITLQPLAIPMTRKLLWGCAVALGALLFLAKGLSADNLDWVGVWIVAPMSAMLFGWFASSLLYIAARNNRIIAAVASLVLIGITILSYKAAQVWLEHRLMASRTILDWRHVQNEQQVIWFCFYLAWAVLLIISCMLCVRANGKNGDQGKALKQRVTFPGKY</sequence>
<keyword evidence="1" id="KW-0472">Membrane</keyword>
<dbReference type="InterPro" id="IPR025238">
    <property type="entry name" value="DUF4184"/>
</dbReference>
<keyword evidence="1" id="KW-0812">Transmembrane</keyword>
<feature type="transmembrane region" description="Helical" evidence="1">
    <location>
        <begin position="54"/>
        <end position="74"/>
    </location>
</feature>
<feature type="transmembrane region" description="Helical" evidence="1">
    <location>
        <begin position="155"/>
        <end position="175"/>
    </location>
</feature>
<dbReference type="EMBL" id="JAHZIK010000117">
    <property type="protein sequence ID" value="MBW7453805.1"/>
    <property type="molecule type" value="Genomic_DNA"/>
</dbReference>
<reference evidence="2 3" key="1">
    <citation type="submission" date="2021-07" db="EMBL/GenBank/DDBJ databases">
        <title>Paenibacillus radiodurans sp. nov., isolated from the southeastern edge of Tengger Desert.</title>
        <authorList>
            <person name="Zhang G."/>
        </authorList>
    </citation>
    <scope>NUCLEOTIDE SEQUENCE [LARGE SCALE GENOMIC DNA]</scope>
    <source>
        <strain evidence="2 3">CCM 7311</strain>
    </source>
</reference>
<feature type="transmembrane region" description="Helical" evidence="1">
    <location>
        <begin position="298"/>
        <end position="319"/>
    </location>
</feature>
<dbReference type="RefSeq" id="WP_210041053.1">
    <property type="nucleotide sequence ID" value="NZ_JBHLVU010000002.1"/>
</dbReference>
<evidence type="ECO:0000256" key="1">
    <source>
        <dbReference type="SAM" id="Phobius"/>
    </source>
</evidence>
<protein>
    <submittedName>
        <fullName evidence="2">DUF4184 family protein</fullName>
    </submittedName>
</protein>
<evidence type="ECO:0000313" key="2">
    <source>
        <dbReference type="EMBL" id="MBW7453805.1"/>
    </source>
</evidence>
<keyword evidence="3" id="KW-1185">Reference proteome</keyword>
<gene>
    <name evidence="2" type="ORF">K0U00_07125</name>
</gene>
<feature type="transmembrane region" description="Helical" evidence="1">
    <location>
        <begin position="107"/>
        <end position="124"/>
    </location>
</feature>
<evidence type="ECO:0000313" key="3">
    <source>
        <dbReference type="Proteomes" id="UP001519887"/>
    </source>
</evidence>
<accession>A0ABS7BYS5</accession>
<feature type="transmembrane region" description="Helical" evidence="1">
    <location>
        <begin position="252"/>
        <end position="272"/>
    </location>
</feature>
<proteinExistence type="predicted"/>
<name>A0ABS7BYS5_9BACL</name>
<dbReference type="Pfam" id="PF13803">
    <property type="entry name" value="DUF4184"/>
    <property type="match status" value="1"/>
</dbReference>
<dbReference type="Proteomes" id="UP001519887">
    <property type="component" value="Unassembled WGS sequence"/>
</dbReference>
<feature type="transmembrane region" description="Helical" evidence="1">
    <location>
        <begin position="222"/>
        <end position="245"/>
    </location>
</feature>
<keyword evidence="1" id="KW-1133">Transmembrane helix</keyword>
<comment type="caution">
    <text evidence="2">The sequence shown here is derived from an EMBL/GenBank/DDBJ whole genome shotgun (WGS) entry which is preliminary data.</text>
</comment>
<organism evidence="2 3">
    <name type="scientific">Paenibacillus sepulcri</name>
    <dbReference type="NCBI Taxonomy" id="359917"/>
    <lineage>
        <taxon>Bacteria</taxon>
        <taxon>Bacillati</taxon>
        <taxon>Bacillota</taxon>
        <taxon>Bacilli</taxon>
        <taxon>Bacillales</taxon>
        <taxon>Paenibacillaceae</taxon>
        <taxon>Paenibacillus</taxon>
    </lineage>
</organism>